<organism evidence="1">
    <name type="scientific">Cucumis melo</name>
    <name type="common">Muskmelon</name>
    <dbReference type="NCBI Taxonomy" id="3656"/>
    <lineage>
        <taxon>Eukaryota</taxon>
        <taxon>Viridiplantae</taxon>
        <taxon>Streptophyta</taxon>
        <taxon>Embryophyta</taxon>
        <taxon>Tracheophyta</taxon>
        <taxon>Spermatophyta</taxon>
        <taxon>Magnoliopsida</taxon>
        <taxon>eudicotyledons</taxon>
        <taxon>Gunneridae</taxon>
        <taxon>Pentapetalae</taxon>
        <taxon>rosids</taxon>
        <taxon>fabids</taxon>
        <taxon>Cucurbitales</taxon>
        <taxon>Cucurbitaceae</taxon>
        <taxon>Benincaseae</taxon>
        <taxon>Cucumis</taxon>
    </lineage>
</organism>
<protein>
    <submittedName>
        <fullName evidence="1">Uncharacterized protein</fullName>
    </submittedName>
</protein>
<evidence type="ECO:0000313" key="1">
    <source>
        <dbReference type="EnsemblPlants" id="MELO3C033923.2.1"/>
    </source>
</evidence>
<reference evidence="1" key="1">
    <citation type="submission" date="2023-03" db="UniProtKB">
        <authorList>
            <consortium name="EnsemblPlants"/>
        </authorList>
    </citation>
    <scope>IDENTIFICATION</scope>
</reference>
<dbReference type="EnsemblPlants" id="MELO3C033923.2.1">
    <property type="protein sequence ID" value="MELO3C033923.2.1"/>
    <property type="gene ID" value="MELO3C033923.2"/>
</dbReference>
<dbReference type="Gramene" id="MELO3C033923.2.1">
    <property type="protein sequence ID" value="MELO3C033923.2.1"/>
    <property type="gene ID" value="MELO3C033923.2"/>
</dbReference>
<dbReference type="AlphaFoldDB" id="A0A9I9EHQ9"/>
<proteinExistence type="predicted"/>
<name>A0A9I9EHQ9_CUCME</name>
<accession>A0A9I9EHQ9</accession>
<sequence>MPQVKVVPIKSDDIKEKFCNKPKVMIKENTRPHDFKLHTEQRAIKRAMFNYSSRDIITVVNNFIVKI</sequence>